<dbReference type="EMBL" id="LT629754">
    <property type="protein sequence ID" value="SDT47974.1"/>
    <property type="molecule type" value="Genomic_DNA"/>
</dbReference>
<name>A0ABY0V0G0_9FLAO</name>
<sequence length="100" mass="11729">MKLVNPDGTIKTVFFRCNERGENYTIIGSKSTFKGAKFWNDNPFDAEDLVKREDGKRRKFTRRQMAERFKDVTPIVQTTETPKKKTKENGNTKQFTLNTY</sequence>
<feature type="compositionally biased region" description="Basic and acidic residues" evidence="1">
    <location>
        <begin position="81"/>
        <end position="90"/>
    </location>
</feature>
<reference evidence="2 4" key="1">
    <citation type="submission" date="2016-10" db="EMBL/GenBank/DDBJ databases">
        <authorList>
            <person name="Varghese N."/>
            <person name="Submissions S."/>
        </authorList>
    </citation>
    <scope>NUCLEOTIDE SEQUENCE [LARGE SCALE GENOMIC DNA]</scope>
    <source>
        <strain evidence="2 4">MAR_2009_60</strain>
    </source>
</reference>
<dbReference type="GeneID" id="90593376"/>
<accession>A0ABY0V0G0</accession>
<gene>
    <name evidence="2" type="ORF">SAMN05192545_3905</name>
    <name evidence="3" type="ORF">SAMN05192545_3957</name>
</gene>
<evidence type="ECO:0000256" key="1">
    <source>
        <dbReference type="SAM" id="MobiDB-lite"/>
    </source>
</evidence>
<proteinExistence type="predicted"/>
<dbReference type="RefSeq" id="WP_091608755.1">
    <property type="nucleotide sequence ID" value="NZ_LT629754.1"/>
</dbReference>
<evidence type="ECO:0000313" key="4">
    <source>
        <dbReference type="Proteomes" id="UP000199574"/>
    </source>
</evidence>
<feature type="region of interest" description="Disordered" evidence="1">
    <location>
        <begin position="80"/>
        <end position="100"/>
    </location>
</feature>
<dbReference type="Proteomes" id="UP000199574">
    <property type="component" value="Chromosome I"/>
</dbReference>
<organism evidence="2 4">
    <name type="scientific">Maribacter dokdonensis</name>
    <dbReference type="NCBI Taxonomy" id="320912"/>
    <lineage>
        <taxon>Bacteria</taxon>
        <taxon>Pseudomonadati</taxon>
        <taxon>Bacteroidota</taxon>
        <taxon>Flavobacteriia</taxon>
        <taxon>Flavobacteriales</taxon>
        <taxon>Flavobacteriaceae</taxon>
        <taxon>Maribacter</taxon>
    </lineage>
</organism>
<protein>
    <submittedName>
        <fullName evidence="2">Uncharacterized protein</fullName>
    </submittedName>
</protein>
<dbReference type="EMBL" id="LT629754">
    <property type="protein sequence ID" value="SDT46709.1"/>
    <property type="molecule type" value="Genomic_DNA"/>
</dbReference>
<evidence type="ECO:0000313" key="2">
    <source>
        <dbReference type="EMBL" id="SDT46709.1"/>
    </source>
</evidence>
<keyword evidence="4" id="KW-1185">Reference proteome</keyword>
<evidence type="ECO:0000313" key="3">
    <source>
        <dbReference type="EMBL" id="SDT47974.1"/>
    </source>
</evidence>